<proteinExistence type="predicted"/>
<dbReference type="AlphaFoldDB" id="A0A9X6SSF5"/>
<organism evidence="1 2">
    <name type="scientific">Bacillus cereus</name>
    <dbReference type="NCBI Taxonomy" id="1396"/>
    <lineage>
        <taxon>Bacteria</taxon>
        <taxon>Bacillati</taxon>
        <taxon>Bacillota</taxon>
        <taxon>Bacilli</taxon>
        <taxon>Bacillales</taxon>
        <taxon>Bacillaceae</taxon>
        <taxon>Bacillus</taxon>
        <taxon>Bacillus cereus group</taxon>
    </lineage>
</organism>
<evidence type="ECO:0000313" key="1">
    <source>
        <dbReference type="EMBL" id="PDZ94028.1"/>
    </source>
</evidence>
<evidence type="ECO:0000313" key="2">
    <source>
        <dbReference type="Proteomes" id="UP000219922"/>
    </source>
</evidence>
<dbReference type="RefSeq" id="WP_098007365.1">
    <property type="nucleotide sequence ID" value="NZ_NVMX01000284.1"/>
</dbReference>
<accession>A0A9X6SSF5</accession>
<sequence length="72" mass="8286">MKINLNTKFNVDDTGYVWVFNAYIPVQIIGIKVLVDKKGIEVSYEVDDALVREVKETEILTENEVTLNNVRK</sequence>
<dbReference type="Proteomes" id="UP000219922">
    <property type="component" value="Unassembled WGS sequence"/>
</dbReference>
<reference evidence="1 2" key="1">
    <citation type="submission" date="2017-09" db="EMBL/GenBank/DDBJ databases">
        <title>Large-scale bioinformatics analysis of Bacillus genomes uncovers conserved roles of natural products in bacterial physiology.</title>
        <authorList>
            <consortium name="Agbiome Team Llc"/>
            <person name="Bleich R.M."/>
            <person name="Grubbs K.J."/>
            <person name="Santa Maria K.C."/>
            <person name="Allen S.E."/>
            <person name="Farag S."/>
            <person name="Shank E.A."/>
            <person name="Bowers A."/>
        </authorList>
    </citation>
    <scope>NUCLEOTIDE SEQUENCE [LARGE SCALE GENOMIC DNA]</scope>
    <source>
        <strain evidence="1 2">AFS092789</strain>
    </source>
</reference>
<comment type="caution">
    <text evidence="1">The sequence shown here is derived from an EMBL/GenBank/DDBJ whole genome shotgun (WGS) entry which is preliminary data.</text>
</comment>
<dbReference type="EMBL" id="NVMX01000284">
    <property type="protein sequence ID" value="PDZ94028.1"/>
    <property type="molecule type" value="Genomic_DNA"/>
</dbReference>
<gene>
    <name evidence="1" type="ORF">CON36_35985</name>
</gene>
<protein>
    <submittedName>
        <fullName evidence="1">Uncharacterized protein</fullName>
    </submittedName>
</protein>
<name>A0A9X6SSF5_BACCE</name>